<gene>
    <name evidence="2" type="ORF">PLEPLA_LOCUS40834</name>
</gene>
<reference evidence="2" key="1">
    <citation type="submission" date="2020-03" db="EMBL/GenBank/DDBJ databases">
        <authorList>
            <person name="Weist P."/>
        </authorList>
    </citation>
    <scope>NUCLEOTIDE SEQUENCE</scope>
</reference>
<comment type="caution">
    <text evidence="2">The sequence shown here is derived from an EMBL/GenBank/DDBJ whole genome shotgun (WGS) entry which is preliminary data.</text>
</comment>
<feature type="compositionally biased region" description="Polar residues" evidence="1">
    <location>
        <begin position="8"/>
        <end position="24"/>
    </location>
</feature>
<dbReference type="Proteomes" id="UP001153269">
    <property type="component" value="Unassembled WGS sequence"/>
</dbReference>
<feature type="region of interest" description="Disordered" evidence="1">
    <location>
        <begin position="1"/>
        <end position="115"/>
    </location>
</feature>
<organism evidence="2 3">
    <name type="scientific">Pleuronectes platessa</name>
    <name type="common">European plaice</name>
    <dbReference type="NCBI Taxonomy" id="8262"/>
    <lineage>
        <taxon>Eukaryota</taxon>
        <taxon>Metazoa</taxon>
        <taxon>Chordata</taxon>
        <taxon>Craniata</taxon>
        <taxon>Vertebrata</taxon>
        <taxon>Euteleostomi</taxon>
        <taxon>Actinopterygii</taxon>
        <taxon>Neopterygii</taxon>
        <taxon>Teleostei</taxon>
        <taxon>Neoteleostei</taxon>
        <taxon>Acanthomorphata</taxon>
        <taxon>Carangaria</taxon>
        <taxon>Pleuronectiformes</taxon>
        <taxon>Pleuronectoidei</taxon>
        <taxon>Pleuronectidae</taxon>
        <taxon>Pleuronectes</taxon>
    </lineage>
</organism>
<evidence type="ECO:0000313" key="2">
    <source>
        <dbReference type="EMBL" id="CAB1453084.1"/>
    </source>
</evidence>
<accession>A0A9N7VP33</accession>
<evidence type="ECO:0000256" key="1">
    <source>
        <dbReference type="SAM" id="MobiDB-lite"/>
    </source>
</evidence>
<proteinExistence type="predicted"/>
<evidence type="ECO:0000313" key="3">
    <source>
        <dbReference type="Proteomes" id="UP001153269"/>
    </source>
</evidence>
<name>A0A9N7VP33_PLEPL</name>
<feature type="compositionally biased region" description="Basic and acidic residues" evidence="1">
    <location>
        <begin position="70"/>
        <end position="109"/>
    </location>
</feature>
<dbReference type="AlphaFoldDB" id="A0A9N7VP33"/>
<dbReference type="EMBL" id="CADEAL010004157">
    <property type="protein sequence ID" value="CAB1453084.1"/>
    <property type="molecule type" value="Genomic_DNA"/>
</dbReference>
<protein>
    <submittedName>
        <fullName evidence="2">Uncharacterized protein</fullName>
    </submittedName>
</protein>
<keyword evidence="3" id="KW-1185">Reference proteome</keyword>
<sequence>MMRDKALSSANPTSTAPFTTTSHAFTHPGHCAVMITGDKNLNQQPPRLSPTVRPPASSTRPGLQRRRKTTERGKASDREEERGVWGGRGRDVGARVRGRGGEVRVEHRGGGLGLG</sequence>